<dbReference type="GO" id="GO:0000976">
    <property type="term" value="F:transcription cis-regulatory region binding"/>
    <property type="evidence" value="ECO:0007669"/>
    <property type="project" value="TreeGrafter"/>
</dbReference>
<gene>
    <name evidence="5" type="ORF">FB384_003687</name>
</gene>
<dbReference type="GO" id="GO:0003700">
    <property type="term" value="F:DNA-binding transcription factor activity"/>
    <property type="evidence" value="ECO:0007669"/>
    <property type="project" value="TreeGrafter"/>
</dbReference>
<comment type="caution">
    <text evidence="5">The sequence shown here is derived from an EMBL/GenBank/DDBJ whole genome shotgun (WGS) entry which is preliminary data.</text>
</comment>
<evidence type="ECO:0000313" key="5">
    <source>
        <dbReference type="EMBL" id="MBB3664783.1"/>
    </source>
</evidence>
<dbReference type="PRINTS" id="PR00455">
    <property type="entry name" value="HTHTETR"/>
</dbReference>
<dbReference type="AlphaFoldDB" id="A0A839XWA7"/>
<evidence type="ECO:0000259" key="4">
    <source>
        <dbReference type="PROSITE" id="PS50977"/>
    </source>
</evidence>
<dbReference type="SUPFAM" id="SSF46689">
    <property type="entry name" value="Homeodomain-like"/>
    <property type="match status" value="1"/>
</dbReference>
<feature type="region of interest" description="Disordered" evidence="3">
    <location>
        <begin position="1"/>
        <end position="46"/>
    </location>
</feature>
<keyword evidence="6" id="KW-1185">Reference proteome</keyword>
<dbReference type="InterPro" id="IPR009057">
    <property type="entry name" value="Homeodomain-like_sf"/>
</dbReference>
<dbReference type="PANTHER" id="PTHR30055">
    <property type="entry name" value="HTH-TYPE TRANSCRIPTIONAL REGULATOR RUTR"/>
    <property type="match status" value="1"/>
</dbReference>
<feature type="compositionally biased region" description="Basic and acidic residues" evidence="3">
    <location>
        <begin position="254"/>
        <end position="263"/>
    </location>
</feature>
<dbReference type="Proteomes" id="UP000564573">
    <property type="component" value="Unassembled WGS sequence"/>
</dbReference>
<reference evidence="5 6" key="1">
    <citation type="submission" date="2020-08" db="EMBL/GenBank/DDBJ databases">
        <title>Sequencing the genomes of 1000 actinobacteria strains.</title>
        <authorList>
            <person name="Klenk H.-P."/>
        </authorList>
    </citation>
    <scope>NUCLEOTIDE SEQUENCE [LARGE SCALE GENOMIC DNA]</scope>
    <source>
        <strain evidence="5 6">DSM 45267</strain>
    </source>
</reference>
<feature type="region of interest" description="Disordered" evidence="3">
    <location>
        <begin position="311"/>
        <end position="332"/>
    </location>
</feature>
<feature type="compositionally biased region" description="Low complexity" evidence="3">
    <location>
        <begin position="1"/>
        <end position="27"/>
    </location>
</feature>
<dbReference type="EMBL" id="JACIBS010000001">
    <property type="protein sequence ID" value="MBB3664783.1"/>
    <property type="molecule type" value="Genomic_DNA"/>
</dbReference>
<accession>A0A839XWA7</accession>
<evidence type="ECO:0000256" key="1">
    <source>
        <dbReference type="ARBA" id="ARBA00023125"/>
    </source>
</evidence>
<dbReference type="InterPro" id="IPR050109">
    <property type="entry name" value="HTH-type_TetR-like_transc_reg"/>
</dbReference>
<organism evidence="5 6">
    <name type="scientific">Prauserella sediminis</name>
    <dbReference type="NCBI Taxonomy" id="577680"/>
    <lineage>
        <taxon>Bacteria</taxon>
        <taxon>Bacillati</taxon>
        <taxon>Actinomycetota</taxon>
        <taxon>Actinomycetes</taxon>
        <taxon>Pseudonocardiales</taxon>
        <taxon>Pseudonocardiaceae</taxon>
        <taxon>Prauserella</taxon>
        <taxon>Prauserella salsuginis group</taxon>
    </lineage>
</organism>
<evidence type="ECO:0000313" key="6">
    <source>
        <dbReference type="Proteomes" id="UP000564573"/>
    </source>
</evidence>
<feature type="domain" description="HTH tetR-type" evidence="4">
    <location>
        <begin position="45"/>
        <end position="105"/>
    </location>
</feature>
<proteinExistence type="predicted"/>
<dbReference type="Pfam" id="PF00440">
    <property type="entry name" value="TetR_N"/>
    <property type="match status" value="1"/>
</dbReference>
<feature type="DNA-binding region" description="H-T-H motif" evidence="2">
    <location>
        <begin position="68"/>
        <end position="87"/>
    </location>
</feature>
<dbReference type="PANTHER" id="PTHR30055:SF226">
    <property type="entry name" value="HTH-TYPE TRANSCRIPTIONAL REGULATOR PKSA"/>
    <property type="match status" value="1"/>
</dbReference>
<dbReference type="PROSITE" id="PS50977">
    <property type="entry name" value="HTH_TETR_2"/>
    <property type="match status" value="1"/>
</dbReference>
<sequence length="332" mass="35339">MAATASSPSPSSRASPPARPAAAQAASLEPDPPRPRAGRTAAGRRKVRRSITRAAIDLFLAHGYDTTTVDDIAAAAGVGRRTFFRYFRSKEDSIFPNHDELLADIERTLAESDPAAEAPVDVVCRAVRLVLDSYLADPDVSLKRYRLTRTVTSLRDKEVASVDRYQRVFTRFLRGRLHAAGDPAADMRAPIIGAAVAAAHNHVLRQWLHSDGEVDAHRLADRAFAMVRQANPPYTTGASDTVGPGRQETVSPDRPAEEREHPSQKHPAAQSPSEPAGGETRADAAEPVVAVLHTSVPADELVRRINAALTDAAADTAGTAGTTSAPTDTGTG</sequence>
<evidence type="ECO:0000256" key="2">
    <source>
        <dbReference type="PROSITE-ProRule" id="PRU00335"/>
    </source>
</evidence>
<dbReference type="RefSeq" id="WP_323985278.1">
    <property type="nucleotide sequence ID" value="NZ_JACIBS010000001.1"/>
</dbReference>
<dbReference type="Pfam" id="PF17754">
    <property type="entry name" value="TetR_C_14"/>
    <property type="match status" value="1"/>
</dbReference>
<dbReference type="Gene3D" id="1.10.357.10">
    <property type="entry name" value="Tetracycline Repressor, domain 2"/>
    <property type="match status" value="1"/>
</dbReference>
<dbReference type="InterPro" id="IPR041347">
    <property type="entry name" value="MftR_C"/>
</dbReference>
<dbReference type="Gene3D" id="1.10.10.60">
    <property type="entry name" value="Homeodomain-like"/>
    <property type="match status" value="1"/>
</dbReference>
<protein>
    <submittedName>
        <fullName evidence="5">AcrR family transcriptional regulator</fullName>
    </submittedName>
</protein>
<keyword evidence="1 2" id="KW-0238">DNA-binding</keyword>
<feature type="region of interest" description="Disordered" evidence="3">
    <location>
        <begin position="232"/>
        <end position="288"/>
    </location>
</feature>
<name>A0A839XWA7_9PSEU</name>
<dbReference type="InterPro" id="IPR001647">
    <property type="entry name" value="HTH_TetR"/>
</dbReference>
<evidence type="ECO:0000256" key="3">
    <source>
        <dbReference type="SAM" id="MobiDB-lite"/>
    </source>
</evidence>